<proteinExistence type="predicted"/>
<dbReference type="Proteomes" id="UP001222027">
    <property type="component" value="Unassembled WGS sequence"/>
</dbReference>
<comment type="caution">
    <text evidence="2">The sequence shown here is derived from an EMBL/GenBank/DDBJ whole genome shotgun (WGS) entry which is preliminary data.</text>
</comment>
<sequence>MGGTRRPEGDRPDPVHRVRSRYPHQTVRTSARLGSTCLYVGPCQFAVVMCRVSKLELKGGLQRIPACLELTQPPVVFFLCLGDDGVDDCGPRDCGVMAIICSSLRW</sequence>
<evidence type="ECO:0000313" key="3">
    <source>
        <dbReference type="Proteomes" id="UP001222027"/>
    </source>
</evidence>
<feature type="compositionally biased region" description="Basic and acidic residues" evidence="1">
    <location>
        <begin position="1"/>
        <end position="16"/>
    </location>
</feature>
<gene>
    <name evidence="2" type="ORF">OPV22_023435</name>
</gene>
<evidence type="ECO:0000256" key="1">
    <source>
        <dbReference type="SAM" id="MobiDB-lite"/>
    </source>
</evidence>
<dbReference type="EMBL" id="JAQQAF010000006">
    <property type="protein sequence ID" value="KAJ8479708.1"/>
    <property type="molecule type" value="Genomic_DNA"/>
</dbReference>
<protein>
    <submittedName>
        <fullName evidence="2">Uncharacterized protein</fullName>
    </submittedName>
</protein>
<feature type="region of interest" description="Disordered" evidence="1">
    <location>
        <begin position="1"/>
        <end position="21"/>
    </location>
</feature>
<dbReference type="AlphaFoldDB" id="A0AAV8QS13"/>
<evidence type="ECO:0000313" key="2">
    <source>
        <dbReference type="EMBL" id="KAJ8479708.1"/>
    </source>
</evidence>
<accession>A0AAV8QS13</accession>
<keyword evidence="3" id="KW-1185">Reference proteome</keyword>
<name>A0AAV8QS13_ENSVE</name>
<organism evidence="2 3">
    <name type="scientific">Ensete ventricosum</name>
    <name type="common">Abyssinian banana</name>
    <name type="synonym">Musa ensete</name>
    <dbReference type="NCBI Taxonomy" id="4639"/>
    <lineage>
        <taxon>Eukaryota</taxon>
        <taxon>Viridiplantae</taxon>
        <taxon>Streptophyta</taxon>
        <taxon>Embryophyta</taxon>
        <taxon>Tracheophyta</taxon>
        <taxon>Spermatophyta</taxon>
        <taxon>Magnoliopsida</taxon>
        <taxon>Liliopsida</taxon>
        <taxon>Zingiberales</taxon>
        <taxon>Musaceae</taxon>
        <taxon>Ensete</taxon>
    </lineage>
</organism>
<reference evidence="2 3" key="1">
    <citation type="submission" date="2022-12" db="EMBL/GenBank/DDBJ databases">
        <title>Chromosome-scale assembly of the Ensete ventricosum genome.</title>
        <authorList>
            <person name="Dussert Y."/>
            <person name="Stocks J."/>
            <person name="Wendawek A."/>
            <person name="Woldeyes F."/>
            <person name="Nichols R.A."/>
            <person name="Borrell J.S."/>
        </authorList>
    </citation>
    <scope>NUCLEOTIDE SEQUENCE [LARGE SCALE GENOMIC DNA]</scope>
    <source>
        <strain evidence="3">cv. Maze</strain>
        <tissue evidence="2">Seeds</tissue>
    </source>
</reference>